<dbReference type="InterPro" id="IPR011039">
    <property type="entry name" value="TFIIF_interaction"/>
</dbReference>
<keyword evidence="5" id="KW-0238">DNA-binding</keyword>
<dbReference type="Pfam" id="PF02270">
    <property type="entry name" value="TFIIF_beta"/>
    <property type="match status" value="1"/>
</dbReference>
<dbReference type="Gene3D" id="1.10.10.10">
    <property type="entry name" value="Winged helix-like DNA-binding domain superfamily/Winged helix DNA-binding domain"/>
    <property type="match status" value="1"/>
</dbReference>
<evidence type="ECO:0000256" key="8">
    <source>
        <dbReference type="ARBA" id="ARBA00081473"/>
    </source>
</evidence>
<gene>
    <name evidence="13" type="ORF">LTR84_001473</name>
</gene>
<dbReference type="EMBL" id="JAVRRD010000010">
    <property type="protein sequence ID" value="KAK5054582.1"/>
    <property type="molecule type" value="Genomic_DNA"/>
</dbReference>
<dbReference type="InterPro" id="IPR036388">
    <property type="entry name" value="WH-like_DNA-bd_sf"/>
</dbReference>
<comment type="subcellular location">
    <subcellularLocation>
        <location evidence="1">Nucleus</location>
    </subcellularLocation>
</comment>
<evidence type="ECO:0000256" key="6">
    <source>
        <dbReference type="ARBA" id="ARBA00023163"/>
    </source>
</evidence>
<accession>A0AAV9NDL7</accession>
<evidence type="ECO:0000313" key="14">
    <source>
        <dbReference type="Proteomes" id="UP001358417"/>
    </source>
</evidence>
<feature type="region of interest" description="Disordered" evidence="10">
    <location>
        <begin position="1"/>
        <end position="45"/>
    </location>
</feature>
<evidence type="ECO:0000256" key="5">
    <source>
        <dbReference type="ARBA" id="ARBA00023125"/>
    </source>
</evidence>
<feature type="compositionally biased region" description="Acidic residues" evidence="10">
    <location>
        <begin position="373"/>
        <end position="388"/>
    </location>
</feature>
<keyword evidence="4" id="KW-0805">Transcription regulation</keyword>
<evidence type="ECO:0000256" key="1">
    <source>
        <dbReference type="ARBA" id="ARBA00004123"/>
    </source>
</evidence>
<evidence type="ECO:0000259" key="11">
    <source>
        <dbReference type="Pfam" id="PF02270"/>
    </source>
</evidence>
<dbReference type="FunFam" id="1.10.10.10:FF:000035">
    <property type="entry name" value="General transcription factor IIF subunit 2"/>
    <property type="match status" value="1"/>
</dbReference>
<dbReference type="AlphaFoldDB" id="A0AAV9NDL7"/>
<proteinExistence type="inferred from homology"/>
<evidence type="ECO:0000256" key="10">
    <source>
        <dbReference type="SAM" id="MobiDB-lite"/>
    </source>
</evidence>
<dbReference type="Pfam" id="PF17683">
    <property type="entry name" value="TFIIF_beta_N"/>
    <property type="match status" value="1"/>
</dbReference>
<feature type="domain" description="TFIIF beta subunit N-terminal" evidence="12">
    <location>
        <begin position="54"/>
        <end position="209"/>
    </location>
</feature>
<dbReference type="PANTHER" id="PTHR10445:SF0">
    <property type="entry name" value="GENERAL TRANSCRIPTION FACTOR IIF SUBUNIT 2"/>
    <property type="match status" value="1"/>
</dbReference>
<comment type="similarity">
    <text evidence="2">Belongs to the TFIIF beta subunit family.</text>
</comment>
<evidence type="ECO:0000313" key="13">
    <source>
        <dbReference type="EMBL" id="KAK5054582.1"/>
    </source>
</evidence>
<evidence type="ECO:0000256" key="3">
    <source>
        <dbReference type="ARBA" id="ARBA00021453"/>
    </source>
</evidence>
<keyword evidence="14" id="KW-1185">Reference proteome</keyword>
<dbReference type="GO" id="GO:0006367">
    <property type="term" value="P:transcription initiation at RNA polymerase II promoter"/>
    <property type="evidence" value="ECO:0007669"/>
    <property type="project" value="InterPro"/>
</dbReference>
<dbReference type="InterPro" id="IPR040504">
    <property type="entry name" value="TFIIF_beta_N"/>
</dbReference>
<dbReference type="SUPFAM" id="SSF50916">
    <property type="entry name" value="Rap30/74 interaction domains"/>
    <property type="match status" value="1"/>
</dbReference>
<organism evidence="13 14">
    <name type="scientific">Exophiala bonariae</name>
    <dbReference type="NCBI Taxonomy" id="1690606"/>
    <lineage>
        <taxon>Eukaryota</taxon>
        <taxon>Fungi</taxon>
        <taxon>Dikarya</taxon>
        <taxon>Ascomycota</taxon>
        <taxon>Pezizomycotina</taxon>
        <taxon>Eurotiomycetes</taxon>
        <taxon>Chaetothyriomycetidae</taxon>
        <taxon>Chaetothyriales</taxon>
        <taxon>Herpotrichiellaceae</taxon>
        <taxon>Exophiala</taxon>
    </lineage>
</organism>
<dbReference type="RefSeq" id="XP_064707355.1">
    <property type="nucleotide sequence ID" value="XM_064845097.1"/>
</dbReference>
<reference evidence="13 14" key="1">
    <citation type="submission" date="2023-08" db="EMBL/GenBank/DDBJ databases">
        <title>Black Yeasts Isolated from many extreme environments.</title>
        <authorList>
            <person name="Coleine C."/>
            <person name="Stajich J.E."/>
            <person name="Selbmann L."/>
        </authorList>
    </citation>
    <scope>NUCLEOTIDE SEQUENCE [LARGE SCALE GENOMIC DNA]</scope>
    <source>
        <strain evidence="13 14">CCFEE 5792</strain>
    </source>
</reference>
<evidence type="ECO:0000259" key="12">
    <source>
        <dbReference type="Pfam" id="PF17683"/>
    </source>
</evidence>
<evidence type="ECO:0000256" key="9">
    <source>
        <dbReference type="ARBA" id="ARBA00081863"/>
    </source>
</evidence>
<feature type="compositionally biased region" description="Basic and acidic residues" evidence="10">
    <location>
        <begin position="359"/>
        <end position="372"/>
    </location>
</feature>
<protein>
    <recommendedName>
        <fullName evidence="3">Transcription initiation factor IIF subunit beta</fullName>
    </recommendedName>
    <alternativeName>
        <fullName evidence="9">TFIIF medium subunit</fullName>
    </alternativeName>
    <alternativeName>
        <fullName evidence="8">TFIIF-beta</fullName>
    </alternativeName>
</protein>
<keyword evidence="7" id="KW-0539">Nucleus</keyword>
<dbReference type="GO" id="GO:0005674">
    <property type="term" value="C:transcription factor TFIIF complex"/>
    <property type="evidence" value="ECO:0007669"/>
    <property type="project" value="InterPro"/>
</dbReference>
<dbReference type="PANTHER" id="PTHR10445">
    <property type="entry name" value="GENERAL TRANSCRIPTION FACTOR IIF SUBUNIT 2"/>
    <property type="match status" value="1"/>
</dbReference>
<dbReference type="InterPro" id="IPR040450">
    <property type="entry name" value="TFIIF_beta_HTH"/>
</dbReference>
<dbReference type="InterPro" id="IPR036390">
    <property type="entry name" value="WH_DNA-bd_sf"/>
</dbReference>
<sequence>MATLQGSGIPKVKIEGAPDQTIKPEPTDDTPSPYVDDDEDMYEETGDLDFSQAQQQLWLSHIPRSLWEAISNLNDEDEVEIGTIRVEGPESNPSRVSLMLNNLPQFEDEPKEYNLSLPPIEKVRSRRPGQALVFTEKDLPGYKARPFTWDDLDEDGNPAQGRSYLYENHKRQIKKKENKGRYTPYARRPIPKQTAITGTVAKEFEVVPVKNDEYYVLESKQAQELLKIPDREHAIFASGDQDPSKKHLPFMTQSDKANALKNAQARRQAQKETRAARVEKHVLIDKLLEMFRQHRIWGLRDLKARVNQPEAYLRQTLDEVAFMWRAGDFNGKWELKAEFKQNDEELLNPKGVEVAPEVKGGDSDMEMDKSGADDDDDDDVFEDVDQKP</sequence>
<evidence type="ECO:0000256" key="2">
    <source>
        <dbReference type="ARBA" id="ARBA00009543"/>
    </source>
</evidence>
<evidence type="ECO:0000256" key="4">
    <source>
        <dbReference type="ARBA" id="ARBA00023015"/>
    </source>
</evidence>
<dbReference type="SUPFAM" id="SSF46785">
    <property type="entry name" value="Winged helix' DNA-binding domain"/>
    <property type="match status" value="1"/>
</dbReference>
<keyword evidence="6" id="KW-0804">Transcription</keyword>
<comment type="caution">
    <text evidence="13">The sequence shown here is derived from an EMBL/GenBank/DDBJ whole genome shotgun (WGS) entry which is preliminary data.</text>
</comment>
<name>A0AAV9NDL7_9EURO</name>
<dbReference type="InterPro" id="IPR003196">
    <property type="entry name" value="TFIIF_beta"/>
</dbReference>
<dbReference type="CDD" id="cd07980">
    <property type="entry name" value="TFIIF_beta"/>
    <property type="match status" value="1"/>
</dbReference>
<dbReference type="Proteomes" id="UP001358417">
    <property type="component" value="Unassembled WGS sequence"/>
</dbReference>
<feature type="domain" description="TFIIF beta subunit HTH" evidence="11">
    <location>
        <begin position="276"/>
        <end position="340"/>
    </location>
</feature>
<feature type="region of interest" description="Disordered" evidence="10">
    <location>
        <begin position="345"/>
        <end position="388"/>
    </location>
</feature>
<feature type="compositionally biased region" description="Acidic residues" evidence="10">
    <location>
        <begin position="35"/>
        <end position="45"/>
    </location>
</feature>
<dbReference type="GeneID" id="89969693"/>
<evidence type="ECO:0000256" key="7">
    <source>
        <dbReference type="ARBA" id="ARBA00023242"/>
    </source>
</evidence>
<dbReference type="GO" id="GO:0003677">
    <property type="term" value="F:DNA binding"/>
    <property type="evidence" value="ECO:0007669"/>
    <property type="project" value="UniProtKB-KW"/>
</dbReference>